<protein>
    <submittedName>
        <fullName evidence="1">Uncharacterized protein</fullName>
    </submittedName>
</protein>
<name>A0ACC1L646_9FUNG</name>
<reference evidence="1" key="1">
    <citation type="submission" date="2022-07" db="EMBL/GenBank/DDBJ databases">
        <title>Phylogenomic reconstructions and comparative analyses of Kickxellomycotina fungi.</title>
        <authorList>
            <person name="Reynolds N.K."/>
            <person name="Stajich J.E."/>
            <person name="Barry K."/>
            <person name="Grigoriev I.V."/>
            <person name="Crous P."/>
            <person name="Smith M.E."/>
        </authorList>
    </citation>
    <scope>NUCLEOTIDE SEQUENCE</scope>
    <source>
        <strain evidence="1">CBS 102833</strain>
    </source>
</reference>
<dbReference type="EMBL" id="JANBUP010002038">
    <property type="protein sequence ID" value="KAJ2802185.1"/>
    <property type="molecule type" value="Genomic_DNA"/>
</dbReference>
<dbReference type="Proteomes" id="UP001140096">
    <property type="component" value="Unassembled WGS sequence"/>
</dbReference>
<keyword evidence="2" id="KW-1185">Reference proteome</keyword>
<evidence type="ECO:0000313" key="2">
    <source>
        <dbReference type="Proteomes" id="UP001140096"/>
    </source>
</evidence>
<proteinExistence type="predicted"/>
<gene>
    <name evidence="1" type="ORF">H4S07_004753</name>
</gene>
<evidence type="ECO:0000313" key="1">
    <source>
        <dbReference type="EMBL" id="KAJ2802185.1"/>
    </source>
</evidence>
<organism evidence="1 2">
    <name type="scientific">Coemansia furcata</name>
    <dbReference type="NCBI Taxonomy" id="417177"/>
    <lineage>
        <taxon>Eukaryota</taxon>
        <taxon>Fungi</taxon>
        <taxon>Fungi incertae sedis</taxon>
        <taxon>Zoopagomycota</taxon>
        <taxon>Kickxellomycotina</taxon>
        <taxon>Kickxellomycetes</taxon>
        <taxon>Kickxellales</taxon>
        <taxon>Kickxellaceae</taxon>
        <taxon>Coemansia</taxon>
    </lineage>
</organism>
<comment type="caution">
    <text evidence="1">The sequence shown here is derived from an EMBL/GenBank/DDBJ whole genome shotgun (WGS) entry which is preliminary data.</text>
</comment>
<sequence length="126" mass="13620">MACSSNPPSTPSLVHPAKSMLNSQQPNGSGNSSTAWALSYLQQCVAPLVNHDDVGECQSFHALSTALFQIPATFSGVESSGMAQQYSPESLRRARADVYEALLTYFPENQQQPSARLDDIVLSMLE</sequence>
<accession>A0ACC1L646</accession>